<organism evidence="3 4">
    <name type="scientific">Blastocystis sp. subtype 1 (strain ATCC 50177 / NandII)</name>
    <dbReference type="NCBI Taxonomy" id="478820"/>
    <lineage>
        <taxon>Eukaryota</taxon>
        <taxon>Sar</taxon>
        <taxon>Stramenopiles</taxon>
        <taxon>Bigyra</taxon>
        <taxon>Opalozoa</taxon>
        <taxon>Opalinata</taxon>
        <taxon>Blastocystidae</taxon>
        <taxon>Blastocystis</taxon>
    </lineage>
</organism>
<dbReference type="SUPFAM" id="SSF51905">
    <property type="entry name" value="FAD/NAD(P)-binding domain"/>
    <property type="match status" value="1"/>
</dbReference>
<evidence type="ECO:0000256" key="2">
    <source>
        <dbReference type="RuleBase" id="RU363124"/>
    </source>
</evidence>
<dbReference type="InterPro" id="IPR000806">
    <property type="entry name" value="RabGDI"/>
</dbReference>
<name>A0A196SHJ6_BLAHN</name>
<dbReference type="PANTHER" id="PTHR11787">
    <property type="entry name" value="RAB GDP-DISSOCIATION INHIBITOR"/>
    <property type="match status" value="1"/>
</dbReference>
<comment type="caution">
    <text evidence="3">The sequence shown here is derived from an EMBL/GenBank/DDBJ whole genome shotgun (WGS) entry which is preliminary data.</text>
</comment>
<dbReference type="Proteomes" id="UP000078348">
    <property type="component" value="Unassembled WGS sequence"/>
</dbReference>
<dbReference type="Gene3D" id="3.30.519.10">
    <property type="entry name" value="Guanine Nucleotide Dissociation Inhibitor, domain 2"/>
    <property type="match status" value="1"/>
</dbReference>
<dbReference type="GO" id="GO:0016192">
    <property type="term" value="P:vesicle-mediated transport"/>
    <property type="evidence" value="ECO:0007669"/>
    <property type="project" value="TreeGrafter"/>
</dbReference>
<dbReference type="InterPro" id="IPR036188">
    <property type="entry name" value="FAD/NAD-bd_sf"/>
</dbReference>
<evidence type="ECO:0000256" key="1">
    <source>
        <dbReference type="ARBA" id="ARBA00005593"/>
    </source>
</evidence>
<dbReference type="PANTHER" id="PTHR11787:SF8">
    <property type="entry name" value="RAB GDP DISSOCIATION INHIBITOR"/>
    <property type="match status" value="1"/>
</dbReference>
<protein>
    <recommendedName>
        <fullName evidence="2">Rab GDP dissociation inhibitor</fullName>
    </recommendedName>
</protein>
<sequence>MDDRKVVHLVDRDYPPLGRGEYDAILFGVGFRECLLASLLIQRKKRVLIISKKQQFAWDNTSFDLLKLFSRFREEEPTDEDFEALGSNKAYHIDLIPKVIVAYGSMARLLREIGVYDSLELQPIDLHMAYSGRSKKIGRLPSSPEDASRSSVLSIMQRIRCRSLLQSVQEQCEEKPPEAGVAKLPLSNATMEDTYHKFTISEGTQAMIGHGLALYENDDYQEEEARATFDRIDTYMRSGGHPFLYPVGGKQSLCNVLQPLLQASELCDVMLKQTSKQLVFENNHICGVVVGDRAARAPVVVGDTTWFREDRQKKTGKAIRSICLLNHPVEGCEPGKSSVSSFFRKQLVKAGYKPHEADISVLCLPWTLKICPKGIYVAVIATTVETQKPEKELKPVLDVLGTVLERFDAVTTLYRVKKATKRQGIFIFTSPNASISLDGVADDIFEIADAITNPVLV</sequence>
<dbReference type="STRING" id="478820.A0A196SHJ6"/>
<dbReference type="EMBL" id="LXWW01000077">
    <property type="protein sequence ID" value="OAO16498.1"/>
    <property type="molecule type" value="Genomic_DNA"/>
</dbReference>
<proteinExistence type="inferred from homology"/>
<dbReference type="Pfam" id="PF00996">
    <property type="entry name" value="GDI"/>
    <property type="match status" value="1"/>
</dbReference>
<evidence type="ECO:0000313" key="3">
    <source>
        <dbReference type="EMBL" id="OAO16498.1"/>
    </source>
</evidence>
<dbReference type="GO" id="GO:0005093">
    <property type="term" value="F:Rab GDP-dissociation inhibitor activity"/>
    <property type="evidence" value="ECO:0007669"/>
    <property type="project" value="InterPro"/>
</dbReference>
<comment type="similarity">
    <text evidence="1 2">Belongs to the Rab GDI family.</text>
</comment>
<dbReference type="OrthoDB" id="9446342at2759"/>
<dbReference type="PRINTS" id="PR00891">
    <property type="entry name" value="RABGDIREP"/>
</dbReference>
<accession>A0A196SHJ6</accession>
<dbReference type="GO" id="GO:0015031">
    <property type="term" value="P:protein transport"/>
    <property type="evidence" value="ECO:0007669"/>
    <property type="project" value="InterPro"/>
</dbReference>
<dbReference type="PRINTS" id="PR00892">
    <property type="entry name" value="RABGDI"/>
</dbReference>
<gene>
    <name evidence="3" type="ORF">AV274_1776</name>
</gene>
<dbReference type="Gene3D" id="1.10.405.10">
    <property type="entry name" value="Guanine Nucleotide Dissociation Inhibitor, domain 1"/>
    <property type="match status" value="1"/>
</dbReference>
<evidence type="ECO:0000313" key="4">
    <source>
        <dbReference type="Proteomes" id="UP000078348"/>
    </source>
</evidence>
<keyword evidence="4" id="KW-1185">Reference proteome</keyword>
<dbReference type="GO" id="GO:0005737">
    <property type="term" value="C:cytoplasm"/>
    <property type="evidence" value="ECO:0007669"/>
    <property type="project" value="TreeGrafter"/>
</dbReference>
<dbReference type="AlphaFoldDB" id="A0A196SHJ6"/>
<dbReference type="InterPro" id="IPR018203">
    <property type="entry name" value="GDP_dissociation_inhibitor"/>
</dbReference>
<dbReference type="GO" id="GO:0007264">
    <property type="term" value="P:small GTPase-mediated signal transduction"/>
    <property type="evidence" value="ECO:0007669"/>
    <property type="project" value="InterPro"/>
</dbReference>
<dbReference type="Gene3D" id="3.50.50.60">
    <property type="entry name" value="FAD/NAD(P)-binding domain"/>
    <property type="match status" value="1"/>
</dbReference>
<reference evidence="3 4" key="1">
    <citation type="submission" date="2016-05" db="EMBL/GenBank/DDBJ databases">
        <title>Nuclear genome of Blastocystis sp. subtype 1 NandII.</title>
        <authorList>
            <person name="Gentekaki E."/>
            <person name="Curtis B."/>
            <person name="Stairs C."/>
            <person name="Eme L."/>
            <person name="Herman E."/>
            <person name="Klimes V."/>
            <person name="Arias M.C."/>
            <person name="Elias M."/>
            <person name="Hilliou F."/>
            <person name="Klute M."/>
            <person name="Malik S.-B."/>
            <person name="Pightling A."/>
            <person name="Rachubinski R."/>
            <person name="Salas D."/>
            <person name="Schlacht A."/>
            <person name="Suga H."/>
            <person name="Archibald J."/>
            <person name="Ball S.G."/>
            <person name="Clark G."/>
            <person name="Dacks J."/>
            <person name="Van Der Giezen M."/>
            <person name="Tsaousis A."/>
            <person name="Roger A."/>
        </authorList>
    </citation>
    <scope>NUCLEOTIDE SEQUENCE [LARGE SCALE GENOMIC DNA]</scope>
    <source>
        <strain evidence="4">ATCC 50177 / NandII</strain>
    </source>
</reference>
<dbReference type="SUPFAM" id="SSF54373">
    <property type="entry name" value="FAD-linked reductases, C-terminal domain"/>
    <property type="match status" value="1"/>
</dbReference>